<evidence type="ECO:0000313" key="4">
    <source>
        <dbReference type="EMBL" id="KAJ3483982.1"/>
    </source>
</evidence>
<dbReference type="GO" id="GO:0050660">
    <property type="term" value="F:flavin adenine dinucleotide binding"/>
    <property type="evidence" value="ECO:0007669"/>
    <property type="project" value="InterPro"/>
</dbReference>
<dbReference type="InterPro" id="IPR020946">
    <property type="entry name" value="Flavin_mOase-like"/>
</dbReference>
<protein>
    <recommendedName>
        <fullName evidence="6">Flavin-containing monooxygenase</fullName>
    </recommendedName>
</protein>
<evidence type="ECO:0000313" key="5">
    <source>
        <dbReference type="Proteomes" id="UP001212997"/>
    </source>
</evidence>
<dbReference type="PANTHER" id="PTHR43539:SF68">
    <property type="entry name" value="FLAVIN-BINDING MONOOXYGENASE-LIKE PROTEIN (AFU_ORTHOLOGUE AFUA_4G09220)"/>
    <property type="match status" value="1"/>
</dbReference>
<reference evidence="4" key="1">
    <citation type="submission" date="2022-07" db="EMBL/GenBank/DDBJ databases">
        <title>Genome Sequence of Physisporinus lineatus.</title>
        <authorList>
            <person name="Buettner E."/>
        </authorList>
    </citation>
    <scope>NUCLEOTIDE SEQUENCE</scope>
    <source>
        <strain evidence="4">VT162</strain>
    </source>
</reference>
<dbReference type="GO" id="GO:0050661">
    <property type="term" value="F:NADP binding"/>
    <property type="evidence" value="ECO:0007669"/>
    <property type="project" value="InterPro"/>
</dbReference>
<dbReference type="SUPFAM" id="SSF51905">
    <property type="entry name" value="FAD/NAD(P)-binding domain"/>
    <property type="match status" value="2"/>
</dbReference>
<comment type="caution">
    <text evidence="4">The sequence shown here is derived from an EMBL/GenBank/DDBJ whole genome shotgun (WGS) entry which is preliminary data.</text>
</comment>
<gene>
    <name evidence="4" type="ORF">NLI96_g5954</name>
</gene>
<keyword evidence="3" id="KW-0560">Oxidoreductase</keyword>
<name>A0AAD5V3U7_9APHY</name>
<evidence type="ECO:0008006" key="6">
    <source>
        <dbReference type="Google" id="ProtNLM"/>
    </source>
</evidence>
<accession>A0AAD5V3U7</accession>
<dbReference type="PRINTS" id="PR00411">
    <property type="entry name" value="PNDRDTASEI"/>
</dbReference>
<dbReference type="Gene3D" id="3.50.50.60">
    <property type="entry name" value="FAD/NAD(P)-binding domain"/>
    <property type="match status" value="1"/>
</dbReference>
<dbReference type="Pfam" id="PF00743">
    <property type="entry name" value="FMO-like"/>
    <property type="match status" value="1"/>
</dbReference>
<dbReference type="PANTHER" id="PTHR43539">
    <property type="entry name" value="FLAVIN-BINDING MONOOXYGENASE-LIKE PROTEIN (AFU_ORTHOLOGUE AFUA_4G09220)"/>
    <property type="match status" value="1"/>
</dbReference>
<evidence type="ECO:0000256" key="3">
    <source>
        <dbReference type="ARBA" id="ARBA00023002"/>
    </source>
</evidence>
<dbReference type="GO" id="GO:0004499">
    <property type="term" value="F:N,N-dimethylaniline monooxygenase activity"/>
    <property type="evidence" value="ECO:0007669"/>
    <property type="project" value="InterPro"/>
</dbReference>
<proteinExistence type="predicted"/>
<dbReference type="AlphaFoldDB" id="A0AAD5V3U7"/>
<evidence type="ECO:0000256" key="2">
    <source>
        <dbReference type="ARBA" id="ARBA00022827"/>
    </source>
</evidence>
<keyword evidence="2" id="KW-0274">FAD</keyword>
<keyword evidence="5" id="KW-1185">Reference proteome</keyword>
<keyword evidence="1" id="KW-0285">Flavoprotein</keyword>
<evidence type="ECO:0000256" key="1">
    <source>
        <dbReference type="ARBA" id="ARBA00022630"/>
    </source>
</evidence>
<dbReference type="Proteomes" id="UP001212997">
    <property type="component" value="Unassembled WGS sequence"/>
</dbReference>
<dbReference type="InterPro" id="IPR050982">
    <property type="entry name" value="Auxin_biosynth/cation_transpt"/>
</dbReference>
<dbReference type="PRINTS" id="PR00368">
    <property type="entry name" value="FADPNR"/>
</dbReference>
<organism evidence="4 5">
    <name type="scientific">Meripilus lineatus</name>
    <dbReference type="NCBI Taxonomy" id="2056292"/>
    <lineage>
        <taxon>Eukaryota</taxon>
        <taxon>Fungi</taxon>
        <taxon>Dikarya</taxon>
        <taxon>Basidiomycota</taxon>
        <taxon>Agaricomycotina</taxon>
        <taxon>Agaricomycetes</taxon>
        <taxon>Polyporales</taxon>
        <taxon>Meripilaceae</taxon>
        <taxon>Meripilus</taxon>
    </lineage>
</organism>
<dbReference type="EMBL" id="JANAWD010000206">
    <property type="protein sequence ID" value="KAJ3483982.1"/>
    <property type="molecule type" value="Genomic_DNA"/>
</dbReference>
<dbReference type="InterPro" id="IPR036188">
    <property type="entry name" value="FAD/NAD-bd_sf"/>
</dbReference>
<sequence>MPRDIATNWLASFSSALDSLNPQSVADLFLADGWFRDVLTFTWDLRALEGRPKITAYLTESSNLERAKIKDIKMDERTHYKPVSLPIAKPDGAVDNGIEFCFTYETWVGPGRGCARLLKDQSQTGEWRAISVGMILYEIRGHEESSFESGIYGGHTLAWSDVKAERRAQVEKDPHVLIVGAGQTGLQIAARFKQMNIPTLVIDRNERIGDTWRRRYPTLVLHTFKEHHQFLYQPYPANWPYYTPRDKLADWMEFYANTQDLVVWMNSQMSSQPIYDAKAGKWSVTISTGDCSVEIHPAHIVLATGTLGSPRLPTLPNQIQFQGEILHGSQYAGGEPFKDKRVVVVGAGNTGIDVCQDLHHHNARSVTMVQRSSTCVVTGDNTSKHMEETWTLGNPVEVGDFKFASYPLGLQKKVMQGMQALLWDEEKELHEKLRKGGIKLNMGPEGQGQFLLVFERAGGKCDLRVLRFAIDRVWVLRIGYWLDKGGADLIASGDVKVKQGVQPTGFSNTSLLFEDHTELQADAVIFATGYNNIRDDTRKIFGADVIDRTSEVWGLDNEGEVRGSFRPCGHPGLWYAAGDFYNSRFMSKHLAIQIKAIELGLMNHPDKDAVEGGDTRSRL</sequence>